<keyword evidence="1" id="KW-1003">Cell membrane</keyword>
<dbReference type="PANTHER" id="PTHR35529:SF2">
    <property type="entry name" value="SPORULATION PROTEIN YTAF-RELATED"/>
    <property type="match status" value="1"/>
</dbReference>
<dbReference type="PANTHER" id="PTHR35529">
    <property type="entry name" value="MANGANESE EFFLUX PUMP MNTP-RELATED"/>
    <property type="match status" value="1"/>
</dbReference>
<keyword evidence="4 5" id="KW-0472">Membrane</keyword>
<evidence type="ECO:0000256" key="5">
    <source>
        <dbReference type="SAM" id="Phobius"/>
    </source>
</evidence>
<accession>A0A380BT48</accession>
<dbReference type="InterPro" id="IPR014205">
    <property type="entry name" value="Spore_YtaF"/>
</dbReference>
<proteinExistence type="predicted"/>
<gene>
    <name evidence="6" type="ORF">NCTC4822_01759</name>
</gene>
<evidence type="ECO:0000256" key="2">
    <source>
        <dbReference type="ARBA" id="ARBA00022692"/>
    </source>
</evidence>
<evidence type="ECO:0000256" key="3">
    <source>
        <dbReference type="ARBA" id="ARBA00022989"/>
    </source>
</evidence>
<dbReference type="AlphaFoldDB" id="A0A380BT48"/>
<dbReference type="EMBL" id="UGYZ01000002">
    <property type="protein sequence ID" value="SUJ06628.1"/>
    <property type="molecule type" value="Genomic_DNA"/>
</dbReference>
<feature type="transmembrane region" description="Helical" evidence="5">
    <location>
        <begin position="152"/>
        <end position="170"/>
    </location>
</feature>
<name>A0A380BT48_SPOPA</name>
<feature type="transmembrane region" description="Helical" evidence="5">
    <location>
        <begin position="182"/>
        <end position="206"/>
    </location>
</feature>
<evidence type="ECO:0000256" key="4">
    <source>
        <dbReference type="ARBA" id="ARBA00023136"/>
    </source>
</evidence>
<feature type="transmembrane region" description="Helical" evidence="5">
    <location>
        <begin position="38"/>
        <end position="59"/>
    </location>
</feature>
<keyword evidence="7" id="KW-1185">Reference proteome</keyword>
<evidence type="ECO:0000313" key="7">
    <source>
        <dbReference type="Proteomes" id="UP000254519"/>
    </source>
</evidence>
<keyword evidence="3 5" id="KW-1133">Transmembrane helix</keyword>
<dbReference type="Pfam" id="PF02659">
    <property type="entry name" value="Mntp"/>
    <property type="match status" value="1"/>
</dbReference>
<evidence type="ECO:0000313" key="6">
    <source>
        <dbReference type="EMBL" id="SUJ06628.1"/>
    </source>
</evidence>
<dbReference type="NCBIfam" id="TIGR02840">
    <property type="entry name" value="spore_YtaF"/>
    <property type="match status" value="1"/>
</dbReference>
<dbReference type="InterPro" id="IPR003810">
    <property type="entry name" value="Mntp/YtaF"/>
</dbReference>
<feature type="transmembrane region" description="Helical" evidence="5">
    <location>
        <begin position="65"/>
        <end position="84"/>
    </location>
</feature>
<sequence>MVIWIAILAFAISSSIDNLGVGMSYGIQKVQISAKQNLLIATICFLFSMGGIYLGIWIFTIIPGMLPVILGAVLLFIIGIRIILLAKPKHHEQPEVNEQETGLKGILKNPEVVGDSGGKSIGWIESIVLGVALSANALTNGIGAGLIGLSPLAISITAAIGSFFSVWIGVKIGSKVADIRIGAFTLGQFGTLLSGVILLVIAVVAFSNIYN</sequence>
<dbReference type="Proteomes" id="UP000254519">
    <property type="component" value="Unassembled WGS sequence"/>
</dbReference>
<reference evidence="6 7" key="1">
    <citation type="submission" date="2018-06" db="EMBL/GenBank/DDBJ databases">
        <authorList>
            <consortium name="Pathogen Informatics"/>
            <person name="Doyle S."/>
        </authorList>
    </citation>
    <scope>NUCLEOTIDE SEQUENCE [LARGE SCALE GENOMIC DNA]</scope>
    <source>
        <strain evidence="7">ATCC 11859 / DSM 33 / NCIB 8841 / NCTC 4822</strain>
    </source>
</reference>
<organism evidence="6 7">
    <name type="scientific">Sporosarcina pasteurii</name>
    <name type="common">Bacillus pasteurii</name>
    <dbReference type="NCBI Taxonomy" id="1474"/>
    <lineage>
        <taxon>Bacteria</taxon>
        <taxon>Bacillati</taxon>
        <taxon>Bacillota</taxon>
        <taxon>Bacilli</taxon>
        <taxon>Bacillales</taxon>
        <taxon>Caryophanaceae</taxon>
        <taxon>Sporosarcina</taxon>
    </lineage>
</organism>
<evidence type="ECO:0000256" key="1">
    <source>
        <dbReference type="ARBA" id="ARBA00022475"/>
    </source>
</evidence>
<feature type="transmembrane region" description="Helical" evidence="5">
    <location>
        <begin position="6"/>
        <end position="26"/>
    </location>
</feature>
<protein>
    <submittedName>
        <fullName evidence="6">Putative sporulation protein YtaF</fullName>
    </submittedName>
</protein>
<keyword evidence="2 5" id="KW-0812">Transmembrane</keyword>